<dbReference type="EMBL" id="KV745716">
    <property type="protein sequence ID" value="OCK73581.1"/>
    <property type="molecule type" value="Genomic_DNA"/>
</dbReference>
<protein>
    <recommendedName>
        <fullName evidence="2">Clr5 domain-containing protein</fullName>
    </recommendedName>
</protein>
<dbReference type="InterPro" id="IPR025676">
    <property type="entry name" value="Clr5_dom"/>
</dbReference>
<evidence type="ECO:0000313" key="3">
    <source>
        <dbReference type="EMBL" id="OCK73581.1"/>
    </source>
</evidence>
<dbReference type="Proteomes" id="UP000250266">
    <property type="component" value="Unassembled WGS sequence"/>
</dbReference>
<reference evidence="3 4" key="1">
    <citation type="journal article" date="2016" name="Nat. Commun.">
        <title>Ectomycorrhizal ecology is imprinted in the genome of the dominant symbiotic fungus Cenococcum geophilum.</title>
        <authorList>
            <consortium name="DOE Joint Genome Institute"/>
            <person name="Peter M."/>
            <person name="Kohler A."/>
            <person name="Ohm R.A."/>
            <person name="Kuo A."/>
            <person name="Krutzmann J."/>
            <person name="Morin E."/>
            <person name="Arend M."/>
            <person name="Barry K.W."/>
            <person name="Binder M."/>
            <person name="Choi C."/>
            <person name="Clum A."/>
            <person name="Copeland A."/>
            <person name="Grisel N."/>
            <person name="Haridas S."/>
            <person name="Kipfer T."/>
            <person name="LaButti K."/>
            <person name="Lindquist E."/>
            <person name="Lipzen A."/>
            <person name="Maire R."/>
            <person name="Meier B."/>
            <person name="Mihaltcheva S."/>
            <person name="Molinier V."/>
            <person name="Murat C."/>
            <person name="Poggeler S."/>
            <person name="Quandt C.A."/>
            <person name="Sperisen C."/>
            <person name="Tritt A."/>
            <person name="Tisserant E."/>
            <person name="Crous P.W."/>
            <person name="Henrissat B."/>
            <person name="Nehls U."/>
            <person name="Egli S."/>
            <person name="Spatafora J.W."/>
            <person name="Grigoriev I.V."/>
            <person name="Martin F.M."/>
        </authorList>
    </citation>
    <scope>NUCLEOTIDE SEQUENCE [LARGE SCALE GENOMIC DNA]</scope>
    <source>
        <strain evidence="3 4">CBS 459.81</strain>
    </source>
</reference>
<keyword evidence="4" id="KW-1185">Reference proteome</keyword>
<feature type="region of interest" description="Disordered" evidence="1">
    <location>
        <begin position="147"/>
        <end position="234"/>
    </location>
</feature>
<dbReference type="AlphaFoldDB" id="A0A8E2DXM8"/>
<feature type="region of interest" description="Disordered" evidence="1">
    <location>
        <begin position="1"/>
        <end position="21"/>
    </location>
</feature>
<gene>
    <name evidence="3" type="ORF">K432DRAFT_430512</name>
</gene>
<organism evidence="3 4">
    <name type="scientific">Lepidopterella palustris CBS 459.81</name>
    <dbReference type="NCBI Taxonomy" id="1314670"/>
    <lineage>
        <taxon>Eukaryota</taxon>
        <taxon>Fungi</taxon>
        <taxon>Dikarya</taxon>
        <taxon>Ascomycota</taxon>
        <taxon>Pezizomycotina</taxon>
        <taxon>Dothideomycetes</taxon>
        <taxon>Pleosporomycetidae</taxon>
        <taxon>Mytilinidiales</taxon>
        <taxon>Argynnaceae</taxon>
        <taxon>Lepidopterella</taxon>
    </lineage>
</organism>
<proteinExistence type="predicted"/>
<name>A0A8E2DXM8_9PEZI</name>
<dbReference type="OrthoDB" id="5083163at2759"/>
<evidence type="ECO:0000259" key="2">
    <source>
        <dbReference type="Pfam" id="PF14420"/>
    </source>
</evidence>
<feature type="domain" description="Clr5" evidence="2">
    <location>
        <begin position="22"/>
        <end position="72"/>
    </location>
</feature>
<dbReference type="Pfam" id="PF14420">
    <property type="entry name" value="Clr5"/>
    <property type="match status" value="1"/>
</dbReference>
<sequence>MSAPQQLRWKGPPVPRAKPLPQEKWEEHRVELCDLYQKTRLEDLMATMKVRYNFTPSKRQYISQFEKWGIQKYNTTARNIRPALLSQHGAGSRANQDAEDTKDTRMVMGDIMDEIRLAGDPFQDLIAESRIAKRPNSLQSLQSLQSLRDLGEKPKSKPKAPAVPPKKRQKLDQFMSSREDLPDPYADLGAAFDTPEPCQPSFPSSSTQPDRFGPGPSGTPSPVSPTRDMDPHTPRFREVDYDMASPDDTSDIDMLLSSATTSLNSFRLDDDRGKAKWVPGAGAPRVPCADEFVDFDQLHPVKPAPQRERQFDSSRPIDTFSEAEIQDMKLAADFLHTTGFDGDAFALYALLLKRSKQSPSPSPRMTDLAMIACTRSAYWPSQIEIVRSHLEPKFELRENRATDVQHFLYRMLLADTYARLGDREIADLIIEHVMGCEFANEGLLLRMPYEYRSLDLLTYQYLTHGLSAKDALVRDSIYRGDIPYNYPVFEKSQLAMCFLQQQPGPFELDCGTMQNPCIRSCLLWCVAMLESPAMMTESWDKTAPNEQESTLTEHFALFCCLWECWQGHRSSEDRPSSQETSEVMAWATHAEKLMGISAAQLLGTVCLMIVRASPPRVEGSDSDPGFLRAQAGAASLVMRSDEELGCHFLDEFTCFDTSSRMLPEQKAFRTTAREYAREFIEKSLSIVLPEAQGSYAEPNELNELNDMTYSPRSSSSMQRNLSIVVAALNPTLARSLNSSDWSTIDQSIRTFRLRIKRTGQDVAMTLPSSAFAGNSMSNLISMTSNCSLESLRTAGTNAMERISTMTSSVRERVEQFEGGPLGEMTMQRIV</sequence>
<evidence type="ECO:0000256" key="1">
    <source>
        <dbReference type="SAM" id="MobiDB-lite"/>
    </source>
</evidence>
<evidence type="ECO:0000313" key="4">
    <source>
        <dbReference type="Proteomes" id="UP000250266"/>
    </source>
</evidence>
<accession>A0A8E2DXM8</accession>